<comment type="caution">
    <text evidence="3">The sequence shown here is derived from an EMBL/GenBank/DDBJ whole genome shotgun (WGS) entry which is preliminary data.</text>
</comment>
<keyword evidence="4" id="KW-1185">Reference proteome</keyword>
<evidence type="ECO:0000313" key="4">
    <source>
        <dbReference type="Proteomes" id="UP001211907"/>
    </source>
</evidence>
<organism evidence="3 4">
    <name type="scientific">Physocladia obscura</name>
    <dbReference type="NCBI Taxonomy" id="109957"/>
    <lineage>
        <taxon>Eukaryota</taxon>
        <taxon>Fungi</taxon>
        <taxon>Fungi incertae sedis</taxon>
        <taxon>Chytridiomycota</taxon>
        <taxon>Chytridiomycota incertae sedis</taxon>
        <taxon>Chytridiomycetes</taxon>
        <taxon>Chytridiales</taxon>
        <taxon>Chytriomycetaceae</taxon>
        <taxon>Physocladia</taxon>
    </lineage>
</organism>
<name>A0AAD5SWY7_9FUNG</name>
<evidence type="ECO:0000313" key="3">
    <source>
        <dbReference type="EMBL" id="KAJ3115446.1"/>
    </source>
</evidence>
<sequence length="101" mass="10903">MNKDSTEETYKAKYIKSLEERLECAEKLRAEEARAAALRAAAVTLRAQAKQLRRLCAKLGINSNTTSNSANGNSNLKSINPIDSDDDNDAALDALLALPPA</sequence>
<dbReference type="Proteomes" id="UP001211907">
    <property type="component" value="Unassembled WGS sequence"/>
</dbReference>
<evidence type="ECO:0000256" key="1">
    <source>
        <dbReference type="SAM" id="Coils"/>
    </source>
</evidence>
<feature type="compositionally biased region" description="Low complexity" evidence="2">
    <location>
        <begin position="63"/>
        <end position="82"/>
    </location>
</feature>
<gene>
    <name evidence="3" type="ORF">HK100_001351</name>
</gene>
<dbReference type="AlphaFoldDB" id="A0AAD5SWY7"/>
<evidence type="ECO:0000256" key="2">
    <source>
        <dbReference type="SAM" id="MobiDB-lite"/>
    </source>
</evidence>
<dbReference type="EMBL" id="JADGJH010001291">
    <property type="protein sequence ID" value="KAJ3115446.1"/>
    <property type="molecule type" value="Genomic_DNA"/>
</dbReference>
<reference evidence="3" key="1">
    <citation type="submission" date="2020-05" db="EMBL/GenBank/DDBJ databases">
        <title>Phylogenomic resolution of chytrid fungi.</title>
        <authorList>
            <person name="Stajich J.E."/>
            <person name="Amses K."/>
            <person name="Simmons R."/>
            <person name="Seto K."/>
            <person name="Myers J."/>
            <person name="Bonds A."/>
            <person name="Quandt C.A."/>
            <person name="Barry K."/>
            <person name="Liu P."/>
            <person name="Grigoriev I."/>
            <person name="Longcore J.E."/>
            <person name="James T.Y."/>
        </authorList>
    </citation>
    <scope>NUCLEOTIDE SEQUENCE</scope>
    <source>
        <strain evidence="3">JEL0513</strain>
    </source>
</reference>
<keyword evidence="1" id="KW-0175">Coiled coil</keyword>
<feature type="coiled-coil region" evidence="1">
    <location>
        <begin position="15"/>
        <end position="55"/>
    </location>
</feature>
<protein>
    <submittedName>
        <fullName evidence="3">Uncharacterized protein</fullName>
    </submittedName>
</protein>
<feature type="non-terminal residue" evidence="3">
    <location>
        <position position="101"/>
    </location>
</feature>
<proteinExistence type="predicted"/>
<feature type="region of interest" description="Disordered" evidence="2">
    <location>
        <begin position="63"/>
        <end position="84"/>
    </location>
</feature>
<accession>A0AAD5SWY7</accession>